<dbReference type="Gene3D" id="3.90.1230.10">
    <property type="entry name" value="Nitric Oxide Synthase, Chain A, domain 3"/>
    <property type="match status" value="1"/>
</dbReference>
<protein>
    <submittedName>
        <fullName evidence="8">Nitric-oxide synthase</fullName>
        <ecNumber evidence="8">1.14.14.47</ecNumber>
    </submittedName>
</protein>
<sequence length="508" mass="56760">MSYIQGRCPAHPNLTPSRSRRSASRRLPAVPLGVFGLILAGAAIGLLGFGRYVPGGVPPAVPIALGLAMLLLAVGICARHLAAGRTGEQLFQLSRRRGSSRWNLRSVVRRPPRIMAAPRRSEPRPDPERVAARVDTGMLRAAAKEFLELFHSENPTAGPLGPRLAAVLHEIDTTGTYWHTPEELEFGAQVAWRNNKRCIGRLYWRSLQVRDLRGVSDAGGVAAHCFEHLTAAYNGGKIRPMITVFAPETPSRPGPRIWNEQLIRYAGYDQPSGRPLGDPRYREFTDYLIKRGWRPPERRGAFDVLPLVVETVEEGPRLFQLPHQVVHEVELRHPELPWFADLDLRWHAVPVISNSRLVIGGISYPAAPFNGWYMGTEIGARNLADTDRYDLVPEVAERLGLDTSHDTSLWRDRALVELNRAVLHSFGLSGVTVTDHHTESRRFLLHLEKEERAGRTCPADWSWIVPPMSGSQTPVFHRYYDTETRTPAFTTDPDSTTRALQGDPPAFS</sequence>
<keyword evidence="3 8" id="KW-0560">Oxidoreductase</keyword>
<evidence type="ECO:0000256" key="4">
    <source>
        <dbReference type="ARBA" id="ARBA00023004"/>
    </source>
</evidence>
<evidence type="ECO:0000256" key="5">
    <source>
        <dbReference type="SAM" id="MobiDB-lite"/>
    </source>
</evidence>
<dbReference type="GO" id="GO:0006809">
    <property type="term" value="P:nitric oxide biosynthetic process"/>
    <property type="evidence" value="ECO:0007669"/>
    <property type="project" value="InterPro"/>
</dbReference>
<dbReference type="InterPro" id="IPR044940">
    <property type="entry name" value="NOS_dom_2"/>
</dbReference>
<keyword evidence="6" id="KW-0472">Membrane</keyword>
<reference evidence="8 9" key="1">
    <citation type="submission" date="2020-08" db="EMBL/GenBank/DDBJ databases">
        <title>Sequencing the genomes of 1000 actinobacteria strains.</title>
        <authorList>
            <person name="Klenk H.-P."/>
        </authorList>
    </citation>
    <scope>NUCLEOTIDE SEQUENCE [LARGE SCALE GENOMIC DNA]</scope>
    <source>
        <strain evidence="8 9">DSM 17294</strain>
    </source>
</reference>
<evidence type="ECO:0000259" key="7">
    <source>
        <dbReference type="PROSITE" id="PS60001"/>
    </source>
</evidence>
<dbReference type="InterPro" id="IPR044944">
    <property type="entry name" value="NOS_dom_3"/>
</dbReference>
<evidence type="ECO:0000256" key="1">
    <source>
        <dbReference type="ARBA" id="ARBA00022617"/>
    </source>
</evidence>
<keyword evidence="6" id="KW-1133">Transmembrane helix</keyword>
<proteinExistence type="predicted"/>
<evidence type="ECO:0000256" key="2">
    <source>
        <dbReference type="ARBA" id="ARBA00022723"/>
    </source>
</evidence>
<feature type="transmembrane region" description="Helical" evidence="6">
    <location>
        <begin position="61"/>
        <end position="82"/>
    </location>
</feature>
<dbReference type="PROSITE" id="PS60001">
    <property type="entry name" value="NOS"/>
    <property type="match status" value="1"/>
</dbReference>
<feature type="compositionally biased region" description="Polar residues" evidence="5">
    <location>
        <begin position="486"/>
        <end position="499"/>
    </location>
</feature>
<evidence type="ECO:0000256" key="6">
    <source>
        <dbReference type="SAM" id="Phobius"/>
    </source>
</evidence>
<dbReference type="SUPFAM" id="SSF56512">
    <property type="entry name" value="Nitric oxide (NO) synthase oxygenase domain"/>
    <property type="match status" value="1"/>
</dbReference>
<keyword evidence="1" id="KW-0349">Heme</keyword>
<organism evidence="8 9">
    <name type="scientific">Kribbella solani</name>
    <dbReference type="NCBI Taxonomy" id="236067"/>
    <lineage>
        <taxon>Bacteria</taxon>
        <taxon>Bacillati</taxon>
        <taxon>Actinomycetota</taxon>
        <taxon>Actinomycetes</taxon>
        <taxon>Propionibacteriales</taxon>
        <taxon>Kribbellaceae</taxon>
        <taxon>Kribbella</taxon>
    </lineage>
</organism>
<dbReference type="RefSeq" id="WP_238352456.1">
    <property type="nucleotide sequence ID" value="NZ_BAAAVN010000006.1"/>
</dbReference>
<accession>A0A841DSE8</accession>
<dbReference type="InterPro" id="IPR044943">
    <property type="entry name" value="NOS_dom_1"/>
</dbReference>
<gene>
    <name evidence="8" type="ORF">HDA44_003037</name>
</gene>
<dbReference type="Pfam" id="PF02898">
    <property type="entry name" value="NO_synthase"/>
    <property type="match status" value="1"/>
</dbReference>
<feature type="domain" description="Nitric oxide synthase (NOS)" evidence="7">
    <location>
        <begin position="197"/>
        <end position="204"/>
    </location>
</feature>
<dbReference type="InterPro" id="IPR050607">
    <property type="entry name" value="NOS"/>
</dbReference>
<dbReference type="Gene3D" id="3.90.340.10">
    <property type="entry name" value="Nitric Oxide Synthase, Chain A, domain 1"/>
    <property type="match status" value="1"/>
</dbReference>
<dbReference type="PANTHER" id="PTHR43410">
    <property type="entry name" value="NITRIC OXIDE SYNTHASE OXYGENASE"/>
    <property type="match status" value="1"/>
</dbReference>
<dbReference type="Proteomes" id="UP000558997">
    <property type="component" value="Unassembled WGS sequence"/>
</dbReference>
<evidence type="ECO:0000313" key="9">
    <source>
        <dbReference type="Proteomes" id="UP000558997"/>
    </source>
</evidence>
<comment type="caution">
    <text evidence="8">The sequence shown here is derived from an EMBL/GenBank/DDBJ whole genome shotgun (WGS) entry which is preliminary data.</text>
</comment>
<keyword evidence="6" id="KW-0812">Transmembrane</keyword>
<dbReference type="AlphaFoldDB" id="A0A841DSE8"/>
<feature type="region of interest" description="Disordered" evidence="5">
    <location>
        <begin position="486"/>
        <end position="508"/>
    </location>
</feature>
<dbReference type="GO" id="GO:0004517">
    <property type="term" value="F:nitric-oxide synthase activity"/>
    <property type="evidence" value="ECO:0007669"/>
    <property type="project" value="InterPro"/>
</dbReference>
<dbReference type="InterPro" id="IPR004030">
    <property type="entry name" value="NOS_N"/>
</dbReference>
<dbReference type="InterPro" id="IPR036119">
    <property type="entry name" value="NOS_N_sf"/>
</dbReference>
<evidence type="ECO:0000256" key="3">
    <source>
        <dbReference type="ARBA" id="ARBA00023002"/>
    </source>
</evidence>
<dbReference type="Gene3D" id="3.90.440.10">
    <property type="entry name" value="Nitric Oxide Synthase,Heme Domain,Chain A domain 2"/>
    <property type="match status" value="1"/>
</dbReference>
<keyword evidence="4" id="KW-0408">Iron</keyword>
<evidence type="ECO:0000313" key="8">
    <source>
        <dbReference type="EMBL" id="MBB5979696.1"/>
    </source>
</evidence>
<dbReference type="CDD" id="cd00575">
    <property type="entry name" value="NOS_oxygenase"/>
    <property type="match status" value="1"/>
</dbReference>
<keyword evidence="9" id="KW-1185">Reference proteome</keyword>
<dbReference type="EC" id="1.14.14.47" evidence="8"/>
<name>A0A841DSE8_9ACTN</name>
<dbReference type="GO" id="GO:0046872">
    <property type="term" value="F:metal ion binding"/>
    <property type="evidence" value="ECO:0007669"/>
    <property type="project" value="UniProtKB-KW"/>
</dbReference>
<keyword evidence="2" id="KW-0479">Metal-binding</keyword>
<feature type="transmembrane region" description="Helical" evidence="6">
    <location>
        <begin position="27"/>
        <end position="49"/>
    </location>
</feature>
<dbReference type="EMBL" id="JACHNF010000001">
    <property type="protein sequence ID" value="MBB5979696.1"/>
    <property type="molecule type" value="Genomic_DNA"/>
</dbReference>
<dbReference type="PANTHER" id="PTHR43410:SF1">
    <property type="entry name" value="NITRIC OXIDE SYNTHASE"/>
    <property type="match status" value="1"/>
</dbReference>